<accession>A0ABU5LFB4</accession>
<dbReference type="Pfam" id="PF03881">
    <property type="entry name" value="Fructosamin_kin"/>
    <property type="match status" value="1"/>
</dbReference>
<evidence type="ECO:0000313" key="4">
    <source>
        <dbReference type="Proteomes" id="UP001288620"/>
    </source>
</evidence>
<protein>
    <submittedName>
        <fullName evidence="3">Fructosamine kinase family protein</fullName>
    </submittedName>
</protein>
<dbReference type="InterPro" id="IPR016477">
    <property type="entry name" value="Fructo-/Ketosamine-3-kinase"/>
</dbReference>
<dbReference type="EMBL" id="JAOBTT010000001">
    <property type="protein sequence ID" value="MDZ7278632.1"/>
    <property type="molecule type" value="Genomic_DNA"/>
</dbReference>
<evidence type="ECO:0000313" key="3">
    <source>
        <dbReference type="EMBL" id="MDZ7278632.1"/>
    </source>
</evidence>
<keyword evidence="2 3" id="KW-0418">Kinase</keyword>
<dbReference type="Gene3D" id="3.30.200.20">
    <property type="entry name" value="Phosphorylase Kinase, domain 1"/>
    <property type="match status" value="1"/>
</dbReference>
<evidence type="ECO:0000256" key="2">
    <source>
        <dbReference type="PIRNR" id="PIRNR006221"/>
    </source>
</evidence>
<sequence>MWSAISRLLSEYAGEAEITERHELPGGDVHPAWRIRYGNLDVFVKCNTRDMLNLFRWEADQLDLLARTQTVRVPKVYGVGHHRDGSFLLLEYIQPEPLNEDTARQLGEQLAHLHQWSEQPQFGLDFDNNITTTLQPNSWLRRWSAFFAEQRIGWQLQLAAEKGLDYGDADLIVASVQQRLANHHPQPSLLHGDLWPANCAGSRNGPWLYDPACYWGDRECDLAMLGYYATLPRQIYEGYNAVWPLPEGFSQRQPVYQLYYLLNRANVFGGGWRDEAQFAIDQLLAESALAGQHAKPA</sequence>
<dbReference type="InterPro" id="IPR011009">
    <property type="entry name" value="Kinase-like_dom_sf"/>
</dbReference>
<dbReference type="PANTHER" id="PTHR12149">
    <property type="entry name" value="FRUCTOSAMINE 3 KINASE-RELATED PROTEIN"/>
    <property type="match status" value="1"/>
</dbReference>
<dbReference type="PIRSF" id="PIRSF006221">
    <property type="entry name" value="Ketosamine-3-kinase"/>
    <property type="match status" value="1"/>
</dbReference>
<name>A0ABU5LFB4_9GAMM</name>
<dbReference type="GO" id="GO:0016301">
    <property type="term" value="F:kinase activity"/>
    <property type="evidence" value="ECO:0007669"/>
    <property type="project" value="UniProtKB-KW"/>
</dbReference>
<keyword evidence="4" id="KW-1185">Reference proteome</keyword>
<dbReference type="SUPFAM" id="SSF56112">
    <property type="entry name" value="Protein kinase-like (PK-like)"/>
    <property type="match status" value="1"/>
</dbReference>
<keyword evidence="2" id="KW-0808">Transferase</keyword>
<comment type="caution">
    <text evidence="3">The sequence shown here is derived from an EMBL/GenBank/DDBJ whole genome shotgun (WGS) entry which is preliminary data.</text>
</comment>
<organism evidence="3 4">
    <name type="scientific">Pantoea eucrina</name>
    <dbReference type="NCBI Taxonomy" id="472693"/>
    <lineage>
        <taxon>Bacteria</taxon>
        <taxon>Pseudomonadati</taxon>
        <taxon>Pseudomonadota</taxon>
        <taxon>Gammaproteobacteria</taxon>
        <taxon>Enterobacterales</taxon>
        <taxon>Erwiniaceae</taxon>
        <taxon>Pantoea</taxon>
    </lineage>
</organism>
<evidence type="ECO:0000256" key="1">
    <source>
        <dbReference type="ARBA" id="ARBA00009460"/>
    </source>
</evidence>
<dbReference type="PANTHER" id="PTHR12149:SF8">
    <property type="entry name" value="PROTEIN-RIBULOSAMINE 3-KINASE"/>
    <property type="match status" value="1"/>
</dbReference>
<dbReference type="RefSeq" id="WP_322542588.1">
    <property type="nucleotide sequence ID" value="NZ_JAOBTT010000001.1"/>
</dbReference>
<comment type="similarity">
    <text evidence="1 2">Belongs to the fructosamine kinase family.</text>
</comment>
<dbReference type="Gene3D" id="3.90.1200.10">
    <property type="match status" value="1"/>
</dbReference>
<dbReference type="Proteomes" id="UP001288620">
    <property type="component" value="Unassembled WGS sequence"/>
</dbReference>
<gene>
    <name evidence="3" type="ORF">N4G40_10160</name>
</gene>
<reference evidence="4" key="1">
    <citation type="submission" date="2023-07" db="EMBL/GenBank/DDBJ databases">
        <title>Structural and functional analysis of rice phyllospheric bacteria for their antimicrobial properties and defense elicitation against blast disease.</title>
        <authorList>
            <person name="Sahu K.P."/>
            <person name="Asharani P."/>
            <person name="Kumar M."/>
            <person name="Reddy B."/>
            <person name="Kumar A."/>
        </authorList>
    </citation>
    <scope>NUCLEOTIDE SEQUENCE [LARGE SCALE GENOMIC DNA]</scope>
    <source>
        <strain evidence="4">OsEp_Plm_30P10</strain>
    </source>
</reference>
<proteinExistence type="inferred from homology"/>